<evidence type="ECO:0000313" key="2">
    <source>
        <dbReference type="EMBL" id="KAJ1118586.1"/>
    </source>
</evidence>
<reference evidence="2" key="1">
    <citation type="journal article" date="2022" name="bioRxiv">
        <title>Sequencing and chromosome-scale assembly of the giantPleurodeles waltlgenome.</title>
        <authorList>
            <person name="Brown T."/>
            <person name="Elewa A."/>
            <person name="Iarovenko S."/>
            <person name="Subramanian E."/>
            <person name="Araus A.J."/>
            <person name="Petzold A."/>
            <person name="Susuki M."/>
            <person name="Suzuki K.-i.T."/>
            <person name="Hayashi T."/>
            <person name="Toyoda A."/>
            <person name="Oliveira C."/>
            <person name="Osipova E."/>
            <person name="Leigh N.D."/>
            <person name="Simon A."/>
            <person name="Yun M.H."/>
        </authorList>
    </citation>
    <scope>NUCLEOTIDE SEQUENCE</scope>
    <source>
        <strain evidence="2">20211129_DDA</strain>
        <tissue evidence="2">Liver</tissue>
    </source>
</reference>
<gene>
    <name evidence="2" type="ORF">NDU88_006777</name>
</gene>
<comment type="caution">
    <text evidence="2">The sequence shown here is derived from an EMBL/GenBank/DDBJ whole genome shotgun (WGS) entry which is preliminary data.</text>
</comment>
<dbReference type="EMBL" id="JANPWB010000012">
    <property type="protein sequence ID" value="KAJ1118586.1"/>
    <property type="molecule type" value="Genomic_DNA"/>
</dbReference>
<keyword evidence="3" id="KW-1185">Reference proteome</keyword>
<dbReference type="Proteomes" id="UP001066276">
    <property type="component" value="Chromosome 8"/>
</dbReference>
<evidence type="ECO:0000256" key="1">
    <source>
        <dbReference type="SAM" id="MobiDB-lite"/>
    </source>
</evidence>
<accession>A0AAV7NSZ8</accession>
<sequence>MLAKPSRGLQNFILGTFLPGGPEDKAQDRGSLPGAPEPEMARESSPQPNGLPTPSWCGTQEEGSAHPRAWRDLVRVHELGHAGEAFLGPPGLRPGRLVTRWAGGRSPG</sequence>
<feature type="compositionally biased region" description="Polar residues" evidence="1">
    <location>
        <begin position="44"/>
        <end position="62"/>
    </location>
</feature>
<proteinExistence type="predicted"/>
<name>A0AAV7NSZ8_PLEWA</name>
<protein>
    <submittedName>
        <fullName evidence="2">Uncharacterized protein</fullName>
    </submittedName>
</protein>
<feature type="region of interest" description="Disordered" evidence="1">
    <location>
        <begin position="1"/>
        <end position="69"/>
    </location>
</feature>
<dbReference type="AlphaFoldDB" id="A0AAV7NSZ8"/>
<organism evidence="2 3">
    <name type="scientific">Pleurodeles waltl</name>
    <name type="common">Iberian ribbed newt</name>
    <dbReference type="NCBI Taxonomy" id="8319"/>
    <lineage>
        <taxon>Eukaryota</taxon>
        <taxon>Metazoa</taxon>
        <taxon>Chordata</taxon>
        <taxon>Craniata</taxon>
        <taxon>Vertebrata</taxon>
        <taxon>Euteleostomi</taxon>
        <taxon>Amphibia</taxon>
        <taxon>Batrachia</taxon>
        <taxon>Caudata</taxon>
        <taxon>Salamandroidea</taxon>
        <taxon>Salamandridae</taxon>
        <taxon>Pleurodelinae</taxon>
        <taxon>Pleurodeles</taxon>
    </lineage>
</organism>
<evidence type="ECO:0000313" key="3">
    <source>
        <dbReference type="Proteomes" id="UP001066276"/>
    </source>
</evidence>